<dbReference type="RefSeq" id="WP_373292101.1">
    <property type="nucleotide sequence ID" value="NZ_BMMP01000010.1"/>
</dbReference>
<dbReference type="Gene3D" id="1.20.5.1930">
    <property type="match status" value="1"/>
</dbReference>
<protein>
    <recommendedName>
        <fullName evidence="2">histidine kinase</fullName>
        <ecNumber evidence="2">2.7.13.3</ecNumber>
    </recommendedName>
</protein>
<keyword evidence="10" id="KW-0812">Transmembrane</keyword>
<evidence type="ECO:0000256" key="9">
    <source>
        <dbReference type="SAM" id="MobiDB-lite"/>
    </source>
</evidence>
<keyword evidence="10" id="KW-1133">Transmembrane helix</keyword>
<feature type="domain" description="Signal transduction histidine kinase subgroup 3 dimerisation and phosphoacceptor" evidence="12">
    <location>
        <begin position="212"/>
        <end position="277"/>
    </location>
</feature>
<evidence type="ECO:0000256" key="5">
    <source>
        <dbReference type="ARBA" id="ARBA00022741"/>
    </source>
</evidence>
<evidence type="ECO:0000256" key="2">
    <source>
        <dbReference type="ARBA" id="ARBA00012438"/>
    </source>
</evidence>
<dbReference type="GO" id="GO:0016301">
    <property type="term" value="F:kinase activity"/>
    <property type="evidence" value="ECO:0007669"/>
    <property type="project" value="UniProtKB-KW"/>
</dbReference>
<comment type="caution">
    <text evidence="13">The sequence shown here is derived from an EMBL/GenBank/DDBJ whole genome shotgun (WGS) entry which is preliminary data.</text>
</comment>
<evidence type="ECO:0000256" key="8">
    <source>
        <dbReference type="ARBA" id="ARBA00023012"/>
    </source>
</evidence>
<reference evidence="14" key="1">
    <citation type="journal article" date="2019" name="Int. J. Syst. Evol. Microbiol.">
        <title>The Global Catalogue of Microorganisms (GCM) 10K type strain sequencing project: providing services to taxonomists for standard genome sequencing and annotation.</title>
        <authorList>
            <consortium name="The Broad Institute Genomics Platform"/>
            <consortium name="The Broad Institute Genome Sequencing Center for Infectious Disease"/>
            <person name="Wu L."/>
            <person name="Ma J."/>
        </authorList>
    </citation>
    <scope>NUCLEOTIDE SEQUENCE [LARGE SCALE GENOMIC DNA]</scope>
    <source>
        <strain evidence="14">CGMCC 4.7178</strain>
    </source>
</reference>
<accession>A0ABQ2MG66</accession>
<feature type="transmembrane region" description="Helical" evidence="10">
    <location>
        <begin position="114"/>
        <end position="141"/>
    </location>
</feature>
<evidence type="ECO:0000256" key="3">
    <source>
        <dbReference type="ARBA" id="ARBA00022553"/>
    </source>
</evidence>
<organism evidence="13 14">
    <name type="scientific">Streptomyces daqingensis</name>
    <dbReference type="NCBI Taxonomy" id="1472640"/>
    <lineage>
        <taxon>Bacteria</taxon>
        <taxon>Bacillati</taxon>
        <taxon>Actinomycetota</taxon>
        <taxon>Actinomycetes</taxon>
        <taxon>Kitasatosporales</taxon>
        <taxon>Streptomycetaceae</taxon>
        <taxon>Streptomyces</taxon>
    </lineage>
</organism>
<dbReference type="PANTHER" id="PTHR24421:SF10">
    <property type="entry name" value="NITRATE_NITRITE SENSOR PROTEIN NARQ"/>
    <property type="match status" value="1"/>
</dbReference>
<dbReference type="EMBL" id="BMMP01000010">
    <property type="protein sequence ID" value="GGO51622.1"/>
    <property type="molecule type" value="Genomic_DNA"/>
</dbReference>
<feature type="transmembrane region" description="Helical" evidence="10">
    <location>
        <begin position="55"/>
        <end position="75"/>
    </location>
</feature>
<gene>
    <name evidence="13" type="ORF">GCM10012287_34070</name>
</gene>
<dbReference type="Gene3D" id="3.30.565.10">
    <property type="entry name" value="Histidine kinase-like ATPase, C-terminal domain"/>
    <property type="match status" value="1"/>
</dbReference>
<evidence type="ECO:0000256" key="4">
    <source>
        <dbReference type="ARBA" id="ARBA00022679"/>
    </source>
</evidence>
<dbReference type="Pfam" id="PF07730">
    <property type="entry name" value="HisKA_3"/>
    <property type="match status" value="1"/>
</dbReference>
<evidence type="ECO:0000259" key="11">
    <source>
        <dbReference type="Pfam" id="PF02518"/>
    </source>
</evidence>
<dbReference type="Proteomes" id="UP000631535">
    <property type="component" value="Unassembled WGS sequence"/>
</dbReference>
<feature type="region of interest" description="Disordered" evidence="9">
    <location>
        <begin position="274"/>
        <end position="300"/>
    </location>
</feature>
<feature type="compositionally biased region" description="Basic and acidic residues" evidence="9">
    <location>
        <begin position="445"/>
        <end position="454"/>
    </location>
</feature>
<dbReference type="InterPro" id="IPR011712">
    <property type="entry name" value="Sig_transdc_His_kin_sub3_dim/P"/>
</dbReference>
<dbReference type="InterPro" id="IPR036890">
    <property type="entry name" value="HATPase_C_sf"/>
</dbReference>
<feature type="transmembrane region" description="Helical" evidence="10">
    <location>
        <begin position="20"/>
        <end position="43"/>
    </location>
</feature>
<keyword evidence="4" id="KW-0808">Transferase</keyword>
<dbReference type="InterPro" id="IPR050482">
    <property type="entry name" value="Sensor_HK_TwoCompSys"/>
</dbReference>
<evidence type="ECO:0000256" key="6">
    <source>
        <dbReference type="ARBA" id="ARBA00022777"/>
    </source>
</evidence>
<comment type="catalytic activity">
    <reaction evidence="1">
        <text>ATP + protein L-histidine = ADP + protein N-phospho-L-histidine.</text>
        <dbReference type="EC" id="2.7.13.3"/>
    </reaction>
</comment>
<evidence type="ECO:0000256" key="7">
    <source>
        <dbReference type="ARBA" id="ARBA00022840"/>
    </source>
</evidence>
<feature type="transmembrane region" description="Helical" evidence="10">
    <location>
        <begin position="161"/>
        <end position="183"/>
    </location>
</feature>
<keyword evidence="3" id="KW-0597">Phosphoprotein</keyword>
<keyword evidence="6 13" id="KW-0418">Kinase</keyword>
<evidence type="ECO:0000256" key="10">
    <source>
        <dbReference type="SAM" id="Phobius"/>
    </source>
</evidence>
<evidence type="ECO:0000259" key="12">
    <source>
        <dbReference type="Pfam" id="PF07730"/>
    </source>
</evidence>
<sequence>MTPRRWREAGRRLARRWVHLLLGGALLMPYFLLVTVVLSLTVPGIDVFTGLGPQFAVYAMCLPLVAGTALLFPLVRPLESAAAGALCSVPQSSMVSEPAGSWAARRRTAGWFTLHAGVGALISGASLALPPAAAVLVLYPFVESLREVEWLWPDGPAAWTALPAGLALAAALVAAVHAAGALLDRCAPVLLGPTPADRLALAERRAADLAVRNRLARELHDSVGHALSAVTLQAGAARRVLGTDPDFTREALAAIEETARSAVAELDGVLGVLREVDEPDGPAAEDGSPGRAREPRPPTLASGLQGLLQRMRAAGVRVSGTFPDEEGAVLAALPDQLSREAYRIVQEGLTNVLRHAGRVPVDLSIKVHATGRGEELVVRVENPLPGPRDADASHGRGRRRGGRGLRGMEERAALLGGSVESAPHEGSWRMTARLPLRSGGPGRPGHVEQAEGTL</sequence>
<feature type="region of interest" description="Disordered" evidence="9">
    <location>
        <begin position="434"/>
        <end position="454"/>
    </location>
</feature>
<dbReference type="EC" id="2.7.13.3" evidence="2"/>
<evidence type="ECO:0000313" key="13">
    <source>
        <dbReference type="EMBL" id="GGO51622.1"/>
    </source>
</evidence>
<dbReference type="Pfam" id="PF02518">
    <property type="entry name" value="HATPase_c"/>
    <property type="match status" value="1"/>
</dbReference>
<dbReference type="InterPro" id="IPR003594">
    <property type="entry name" value="HATPase_dom"/>
</dbReference>
<keyword evidence="7" id="KW-0067">ATP-binding</keyword>
<name>A0ABQ2MG66_9ACTN</name>
<evidence type="ECO:0000313" key="14">
    <source>
        <dbReference type="Proteomes" id="UP000631535"/>
    </source>
</evidence>
<feature type="region of interest" description="Disordered" evidence="9">
    <location>
        <begin position="382"/>
        <end position="407"/>
    </location>
</feature>
<feature type="domain" description="Histidine kinase/HSP90-like ATPase" evidence="11">
    <location>
        <begin position="339"/>
        <end position="437"/>
    </location>
</feature>
<keyword evidence="5" id="KW-0547">Nucleotide-binding</keyword>
<proteinExistence type="predicted"/>
<keyword evidence="8" id="KW-0902">Two-component regulatory system</keyword>
<keyword evidence="10" id="KW-0472">Membrane</keyword>
<keyword evidence="14" id="KW-1185">Reference proteome</keyword>
<dbReference type="PANTHER" id="PTHR24421">
    <property type="entry name" value="NITRATE/NITRITE SENSOR PROTEIN NARX-RELATED"/>
    <property type="match status" value="1"/>
</dbReference>
<evidence type="ECO:0000256" key="1">
    <source>
        <dbReference type="ARBA" id="ARBA00000085"/>
    </source>
</evidence>